<dbReference type="Gene3D" id="2.30.40.10">
    <property type="entry name" value="Urease, subunit C, domain 1"/>
    <property type="match status" value="1"/>
</dbReference>
<name>A0ABS9CMV5_9FIRM</name>
<evidence type="ECO:0000259" key="1">
    <source>
        <dbReference type="Pfam" id="PF07969"/>
    </source>
</evidence>
<dbReference type="Gene3D" id="3.10.310.70">
    <property type="match status" value="1"/>
</dbReference>
<dbReference type="PANTHER" id="PTHR22642">
    <property type="entry name" value="IMIDAZOLONEPROPIONASE"/>
    <property type="match status" value="1"/>
</dbReference>
<comment type="caution">
    <text evidence="2">The sequence shown here is derived from an EMBL/GenBank/DDBJ whole genome shotgun (WGS) entry which is preliminary data.</text>
</comment>
<evidence type="ECO:0000313" key="2">
    <source>
        <dbReference type="EMBL" id="MCF2652483.1"/>
    </source>
</evidence>
<dbReference type="InterPro" id="IPR032466">
    <property type="entry name" value="Metal_Hydrolase"/>
</dbReference>
<protein>
    <submittedName>
        <fullName evidence="2">Amidohydrolase</fullName>
    </submittedName>
</protein>
<sequence length="535" mass="58711">MRTTYYNGVVYTGGGWADSFTVENGKFTRVGQDGQFPTDAGDAVDLGGRFVCAGFNDSHMHLLNLGHVLSMAQLSAHTDSLAGMLDYLCDYIAETNPPEGAWVLGRGFNHDYFRDERRFPTRWDLDRVSTVYPICITRACGHICVVNSKALEVLGIDRSTPQPEGGQFAFDENGELLGQFFENALNLVMERMPVPNTEEIKRMLRLSSALLNRYGITSCHSDDYDAFPGVSWKTVAGALEALADAGELTVRVNEQAQFKTPDALRGYIESGAFHHRSALFKSGPLKMIGDGSLGAHTAFLSRPYADAPETRGIPIYTQAQLDEMVDCANRNGMSVAIHAIGDAALDRVLDAIEKALAACPRENHRHGIVHCQITRPDQLARIRKMHLHVYTQSVFLDYDTTIVRARVGDTLAETSYAAKSLLSGGVSVSNGSDSPVEAPDVLRGIECAVTRRSVGSTDAPYRPEEALTVQEAIDSFTQGSAYASFEENLKGRIAENMLADFVVLERNPFETPPEQLHTIAVLETYLGGRRVYKKA</sequence>
<reference evidence="2 3" key="1">
    <citation type="submission" date="2020-12" db="EMBL/GenBank/DDBJ databases">
        <title>Whole genome sequences of gut porcine anaerobes.</title>
        <authorList>
            <person name="Kubasova T."/>
            <person name="Jahodarova E."/>
            <person name="Rychlik I."/>
        </authorList>
    </citation>
    <scope>NUCLEOTIDE SEQUENCE [LARGE SCALE GENOMIC DNA]</scope>
    <source>
        <strain evidence="2 3">An867</strain>
    </source>
</reference>
<proteinExistence type="predicted"/>
<dbReference type="InterPro" id="IPR011059">
    <property type="entry name" value="Metal-dep_hydrolase_composite"/>
</dbReference>
<keyword evidence="3" id="KW-1185">Reference proteome</keyword>
<accession>A0ABS9CMV5</accession>
<evidence type="ECO:0000313" key="3">
    <source>
        <dbReference type="Proteomes" id="UP001299220"/>
    </source>
</evidence>
<dbReference type="Gene3D" id="3.20.20.140">
    <property type="entry name" value="Metal-dependent hydrolases"/>
    <property type="match status" value="1"/>
</dbReference>
<dbReference type="EMBL" id="JAFBIT010000002">
    <property type="protein sequence ID" value="MCF2652483.1"/>
    <property type="molecule type" value="Genomic_DNA"/>
</dbReference>
<dbReference type="Proteomes" id="UP001299220">
    <property type="component" value="Unassembled WGS sequence"/>
</dbReference>
<dbReference type="RefSeq" id="WP_235323534.1">
    <property type="nucleotide sequence ID" value="NZ_JAFBIT010000002.1"/>
</dbReference>
<dbReference type="Pfam" id="PF07969">
    <property type="entry name" value="Amidohydro_3"/>
    <property type="match status" value="1"/>
</dbReference>
<dbReference type="PANTHER" id="PTHR22642:SF2">
    <property type="entry name" value="PROTEIN LONG AFTER FAR-RED 3"/>
    <property type="match status" value="1"/>
</dbReference>
<dbReference type="SUPFAM" id="SSF51338">
    <property type="entry name" value="Composite domain of metallo-dependent hydrolases"/>
    <property type="match status" value="1"/>
</dbReference>
<gene>
    <name evidence="2" type="ORF">JQM67_07700</name>
</gene>
<feature type="domain" description="Amidohydrolase 3" evidence="1">
    <location>
        <begin position="43"/>
        <end position="532"/>
    </location>
</feature>
<dbReference type="InterPro" id="IPR013108">
    <property type="entry name" value="Amidohydro_3"/>
</dbReference>
<organism evidence="2 3">
    <name type="scientific">Anaeromassilibacillus senegalensis</name>
    <dbReference type="NCBI Taxonomy" id="1673717"/>
    <lineage>
        <taxon>Bacteria</taxon>
        <taxon>Bacillati</taxon>
        <taxon>Bacillota</taxon>
        <taxon>Clostridia</taxon>
        <taxon>Eubacteriales</taxon>
        <taxon>Acutalibacteraceae</taxon>
        <taxon>Anaeromassilibacillus</taxon>
    </lineage>
</organism>
<dbReference type="InterPro" id="IPR033932">
    <property type="entry name" value="YtcJ-like"/>
</dbReference>
<dbReference type="CDD" id="cd01300">
    <property type="entry name" value="YtcJ_like"/>
    <property type="match status" value="1"/>
</dbReference>
<dbReference type="SUPFAM" id="SSF51556">
    <property type="entry name" value="Metallo-dependent hydrolases"/>
    <property type="match status" value="1"/>
</dbReference>